<dbReference type="Proteomes" id="UP000184245">
    <property type="component" value="Unassembled WGS sequence"/>
</dbReference>
<reference evidence="2 3" key="1">
    <citation type="submission" date="2016-11" db="EMBL/GenBank/DDBJ databases">
        <authorList>
            <person name="Jaros S."/>
            <person name="Januszkiewicz K."/>
            <person name="Wedrychowicz H."/>
        </authorList>
    </citation>
    <scope>NUCLEOTIDE SEQUENCE [LARGE SCALE GENOMIC DNA]</scope>
    <source>
        <strain evidence="2 3">DSM 17459</strain>
    </source>
</reference>
<dbReference type="EMBL" id="FQVI01000026">
    <property type="protein sequence ID" value="SHF40428.1"/>
    <property type="molecule type" value="Genomic_DNA"/>
</dbReference>
<dbReference type="InterPro" id="IPR035994">
    <property type="entry name" value="Nucleoside_phosphorylase_sf"/>
</dbReference>
<dbReference type="SUPFAM" id="SSF53167">
    <property type="entry name" value="Purine and uridine phosphorylases"/>
    <property type="match status" value="1"/>
</dbReference>
<dbReference type="CDD" id="cd17767">
    <property type="entry name" value="UP_EcUdp-like"/>
    <property type="match status" value="1"/>
</dbReference>
<name>A0A1M5BDA3_9CLOT</name>
<dbReference type="GO" id="GO:0003824">
    <property type="term" value="F:catalytic activity"/>
    <property type="evidence" value="ECO:0007669"/>
    <property type="project" value="InterPro"/>
</dbReference>
<proteinExistence type="predicted"/>
<dbReference type="STRING" id="1122155.SAMN02745158_03602"/>
<dbReference type="OrthoDB" id="9772602at2"/>
<protein>
    <submittedName>
        <fullName evidence="2">Uridine phosphorylase</fullName>
    </submittedName>
</protein>
<sequence length="269" mass="29839">MSKMLKTEFPSISDAEYHIRLKKGDVPPYVLLPGAPERVDIVSSCWESKEELQFNREFRSARGNYQGTEMACVSTGIGTTSGEICIHELNQIGVHTAIRIGTTGSISPRFRPGDLIIPVAAIRADGTSDCYVQPAFPAVADLDVVNALGEACERLGFTYGYGIMYSPSSLYIGQGRKIKENGYWPFHAEHLLEDLIQARVTNIDTDSAGQFIVGYMHEMRMGSVLSVLTDRLHDTWAADNSGEYRACKAACEAVKILKERDEKESSYRR</sequence>
<dbReference type="Pfam" id="PF01048">
    <property type="entry name" value="PNP_UDP_1"/>
    <property type="match status" value="1"/>
</dbReference>
<evidence type="ECO:0000259" key="1">
    <source>
        <dbReference type="Pfam" id="PF01048"/>
    </source>
</evidence>
<dbReference type="Gene3D" id="3.40.50.1580">
    <property type="entry name" value="Nucleoside phosphorylase domain"/>
    <property type="match status" value="1"/>
</dbReference>
<dbReference type="AlphaFoldDB" id="A0A1M5BDA3"/>
<accession>A0A1M5BDA3</accession>
<dbReference type="GO" id="GO:0009116">
    <property type="term" value="P:nucleoside metabolic process"/>
    <property type="evidence" value="ECO:0007669"/>
    <property type="project" value="InterPro"/>
</dbReference>
<evidence type="ECO:0000313" key="2">
    <source>
        <dbReference type="EMBL" id="SHF40428.1"/>
    </source>
</evidence>
<gene>
    <name evidence="2" type="ORF">SAMN02745158_03602</name>
</gene>
<dbReference type="InterPro" id="IPR000845">
    <property type="entry name" value="Nucleoside_phosphorylase_d"/>
</dbReference>
<keyword evidence="3" id="KW-1185">Reference proteome</keyword>
<organism evidence="2 3">
    <name type="scientific">Lactonifactor longoviformis DSM 17459</name>
    <dbReference type="NCBI Taxonomy" id="1122155"/>
    <lineage>
        <taxon>Bacteria</taxon>
        <taxon>Bacillati</taxon>
        <taxon>Bacillota</taxon>
        <taxon>Clostridia</taxon>
        <taxon>Eubacteriales</taxon>
        <taxon>Clostridiaceae</taxon>
        <taxon>Lactonifactor</taxon>
    </lineage>
</organism>
<evidence type="ECO:0000313" key="3">
    <source>
        <dbReference type="Proteomes" id="UP000184245"/>
    </source>
</evidence>
<dbReference type="PANTHER" id="PTHR43691">
    <property type="entry name" value="URIDINE PHOSPHORYLASE"/>
    <property type="match status" value="1"/>
</dbReference>
<dbReference type="GO" id="GO:0005829">
    <property type="term" value="C:cytosol"/>
    <property type="evidence" value="ECO:0007669"/>
    <property type="project" value="TreeGrafter"/>
</dbReference>
<dbReference type="RefSeq" id="WP_072854165.1">
    <property type="nucleotide sequence ID" value="NZ_FQVI01000026.1"/>
</dbReference>
<dbReference type="PANTHER" id="PTHR43691:SF13">
    <property type="entry name" value="URIDINE PHOSPHORYLASE"/>
    <property type="match status" value="1"/>
</dbReference>
<feature type="domain" description="Nucleoside phosphorylase" evidence="1">
    <location>
        <begin position="29"/>
        <end position="239"/>
    </location>
</feature>